<proteinExistence type="inferred from homology"/>
<dbReference type="EMBL" id="CAJFCJ010000028">
    <property type="protein sequence ID" value="CAD5125611.1"/>
    <property type="molecule type" value="Genomic_DNA"/>
</dbReference>
<dbReference type="Pfam" id="PF05783">
    <property type="entry name" value="DLIC"/>
    <property type="match status" value="1"/>
</dbReference>
<evidence type="ECO:0000256" key="3">
    <source>
        <dbReference type="ARBA" id="ARBA00004430"/>
    </source>
</evidence>
<evidence type="ECO:0000313" key="16">
    <source>
        <dbReference type="Proteomes" id="UP000549394"/>
    </source>
</evidence>
<dbReference type="GO" id="GO:0035721">
    <property type="term" value="P:intraciliary retrograde transport"/>
    <property type="evidence" value="ECO:0007669"/>
    <property type="project" value="InterPro"/>
</dbReference>
<comment type="caution">
    <text evidence="15">The sequence shown here is derived from an EMBL/GenBank/DDBJ whole genome shotgun (WGS) entry which is preliminary data.</text>
</comment>
<protein>
    <recommendedName>
        <fullName evidence="5">Cytoplasmic dynein 2 light intermediate chain 1</fullName>
    </recommendedName>
</protein>
<comment type="subcellular location">
    <subcellularLocation>
        <location evidence="3">Cytoplasm</location>
        <location evidence="3">Cytoskeleton</location>
        <location evidence="3">Cilium axoneme</location>
    </subcellularLocation>
    <subcellularLocation>
        <location evidence="1">Cytoplasm</location>
        <location evidence="1">Cytoskeleton</location>
        <location evidence="1">Cilium basal body</location>
    </subcellularLocation>
    <subcellularLocation>
        <location evidence="2">Cytoplasm</location>
        <location evidence="2">Cytoskeleton</location>
        <location evidence="2">Microtubule organizing center</location>
        <location evidence="2">Centrosome</location>
    </subcellularLocation>
</comment>
<evidence type="ECO:0000256" key="13">
    <source>
        <dbReference type="ARBA" id="ARBA00023212"/>
    </source>
</evidence>
<evidence type="ECO:0000256" key="4">
    <source>
        <dbReference type="ARBA" id="ARBA00006831"/>
    </source>
</evidence>
<evidence type="ECO:0000256" key="11">
    <source>
        <dbReference type="ARBA" id="ARBA00023069"/>
    </source>
</evidence>
<reference evidence="15 16" key="1">
    <citation type="submission" date="2020-08" db="EMBL/GenBank/DDBJ databases">
        <authorList>
            <person name="Hejnol A."/>
        </authorList>
    </citation>
    <scope>NUCLEOTIDE SEQUENCE [LARGE SCALE GENOMIC DNA]</scope>
</reference>
<evidence type="ECO:0000256" key="2">
    <source>
        <dbReference type="ARBA" id="ARBA00004300"/>
    </source>
</evidence>
<dbReference type="AlphaFoldDB" id="A0A7I8WBS9"/>
<dbReference type="SUPFAM" id="SSF52540">
    <property type="entry name" value="P-loop containing nucleoside triphosphate hydrolases"/>
    <property type="match status" value="1"/>
</dbReference>
<evidence type="ECO:0000313" key="15">
    <source>
        <dbReference type="EMBL" id="CAD5125611.1"/>
    </source>
</evidence>
<dbReference type="GO" id="GO:0005813">
    <property type="term" value="C:centrosome"/>
    <property type="evidence" value="ECO:0007669"/>
    <property type="project" value="UniProtKB-SubCell"/>
</dbReference>
<dbReference type="Proteomes" id="UP000549394">
    <property type="component" value="Unassembled WGS sequence"/>
</dbReference>
<keyword evidence="11" id="KW-0969">Cilium</keyword>
<evidence type="ECO:0000256" key="9">
    <source>
        <dbReference type="ARBA" id="ARBA00022794"/>
    </source>
</evidence>
<evidence type="ECO:0000256" key="10">
    <source>
        <dbReference type="ARBA" id="ARBA00023017"/>
    </source>
</evidence>
<dbReference type="GO" id="GO:0045504">
    <property type="term" value="F:dynein heavy chain binding"/>
    <property type="evidence" value="ECO:0007669"/>
    <property type="project" value="TreeGrafter"/>
</dbReference>
<dbReference type="InterPro" id="IPR040045">
    <property type="entry name" value="DYNC2LI1"/>
</dbReference>
<comment type="similarity">
    <text evidence="4">Belongs to the dynein light intermediate chain family.</text>
</comment>
<dbReference type="GO" id="GO:0035735">
    <property type="term" value="P:intraciliary transport involved in cilium assembly"/>
    <property type="evidence" value="ECO:0007669"/>
    <property type="project" value="InterPro"/>
</dbReference>
<evidence type="ECO:0000256" key="8">
    <source>
        <dbReference type="ARBA" id="ARBA00022701"/>
    </source>
</evidence>
<keyword evidence="10" id="KW-0243">Dynein</keyword>
<evidence type="ECO:0000256" key="12">
    <source>
        <dbReference type="ARBA" id="ARBA00023175"/>
    </source>
</evidence>
<keyword evidence="7" id="KW-0963">Cytoplasm</keyword>
<dbReference type="OrthoDB" id="10263060at2759"/>
<dbReference type="GO" id="GO:0005874">
    <property type="term" value="C:microtubule"/>
    <property type="evidence" value="ECO:0007669"/>
    <property type="project" value="UniProtKB-KW"/>
</dbReference>
<keyword evidence="8" id="KW-0493">Microtubule</keyword>
<dbReference type="GO" id="GO:0005930">
    <property type="term" value="C:axoneme"/>
    <property type="evidence" value="ECO:0007669"/>
    <property type="project" value="UniProtKB-SubCell"/>
</dbReference>
<evidence type="ECO:0000256" key="6">
    <source>
        <dbReference type="ARBA" id="ARBA00022473"/>
    </source>
</evidence>
<dbReference type="Gene3D" id="3.40.50.300">
    <property type="entry name" value="P-loop containing nucleotide triphosphate hydrolases"/>
    <property type="match status" value="1"/>
</dbReference>
<keyword evidence="6" id="KW-0217">Developmental protein</keyword>
<keyword evidence="12" id="KW-0505">Motor protein</keyword>
<name>A0A7I8WBS9_9ANNE</name>
<keyword evidence="9" id="KW-0970">Cilium biogenesis/degradation</keyword>
<dbReference type="InterPro" id="IPR027417">
    <property type="entry name" value="P-loop_NTPase"/>
</dbReference>
<dbReference type="InterPro" id="IPR022780">
    <property type="entry name" value="Dynein_light_int_chain"/>
</dbReference>
<evidence type="ECO:0000256" key="14">
    <source>
        <dbReference type="ARBA" id="ARBA00023273"/>
    </source>
</evidence>
<dbReference type="GO" id="GO:0036064">
    <property type="term" value="C:ciliary basal body"/>
    <property type="evidence" value="ECO:0007669"/>
    <property type="project" value="TreeGrafter"/>
</dbReference>
<sequence>MTKSSEKTLWDIAIENAKENQKTQGISEELSVLFLGSKTCGKTQLILRYLDKDETAKPTTALEYTYVRKGKGQSMAKDVGHIWELGGGTWLSQLIEVVANPDTIKSTHIYLMLDLSKPEEMWFTLEKLLTAIRSRVDAVVSQIPGLKDALTQKAFERYGENSLDKEVVNPLLVPLIIVGGKYDLFQEIEPEKRKVISKTLRYIAHYSGASLLYFSSKIEPLIGRMRQIVTHSLFSTSPPKGTYTDHGKPILILAGQDSMENIGPPPLPEGDLGRITAKTPMDMWKAAFSSYFPQTDVTDPALVEDPAKDSQYAEPSIDTMRMQKDEELERYKRMVERRQKDKNQIGGF</sequence>
<evidence type="ECO:0000256" key="1">
    <source>
        <dbReference type="ARBA" id="ARBA00004120"/>
    </source>
</evidence>
<keyword evidence="16" id="KW-1185">Reference proteome</keyword>
<accession>A0A7I8WBS9</accession>
<evidence type="ECO:0000256" key="5">
    <source>
        <dbReference type="ARBA" id="ARBA00018863"/>
    </source>
</evidence>
<dbReference type="PANTHER" id="PTHR13236">
    <property type="entry name" value="DYNEIN 2 LIGHT INTERMEDIATE CHAIN, ISOFORM 2"/>
    <property type="match status" value="1"/>
</dbReference>
<organism evidence="15 16">
    <name type="scientific">Dimorphilus gyrociliatus</name>
    <dbReference type="NCBI Taxonomy" id="2664684"/>
    <lineage>
        <taxon>Eukaryota</taxon>
        <taxon>Metazoa</taxon>
        <taxon>Spiralia</taxon>
        <taxon>Lophotrochozoa</taxon>
        <taxon>Annelida</taxon>
        <taxon>Polychaeta</taxon>
        <taxon>Polychaeta incertae sedis</taxon>
        <taxon>Dinophilidae</taxon>
        <taxon>Dimorphilus</taxon>
    </lineage>
</organism>
<keyword evidence="14" id="KW-0966">Cell projection</keyword>
<gene>
    <name evidence="15" type="ORF">DGYR_LOCUS12958</name>
</gene>
<keyword evidence="13" id="KW-0206">Cytoskeleton</keyword>
<dbReference type="GO" id="GO:0005868">
    <property type="term" value="C:cytoplasmic dynein complex"/>
    <property type="evidence" value="ECO:0007669"/>
    <property type="project" value="InterPro"/>
</dbReference>
<dbReference type="PANTHER" id="PTHR13236:SF0">
    <property type="entry name" value="CYTOPLASMIC DYNEIN 2 LIGHT INTERMEDIATE CHAIN 1"/>
    <property type="match status" value="1"/>
</dbReference>
<evidence type="ECO:0000256" key="7">
    <source>
        <dbReference type="ARBA" id="ARBA00022490"/>
    </source>
</evidence>